<accession>A0A243W5T4</accession>
<dbReference type="RefSeq" id="WP_086597248.1">
    <property type="nucleotide sequence ID" value="NZ_MTSE01000040.1"/>
</dbReference>
<evidence type="ECO:0000313" key="1">
    <source>
        <dbReference type="EMBL" id="OUJ68981.1"/>
    </source>
</evidence>
<gene>
    <name evidence="1" type="ORF">BXP70_27130</name>
</gene>
<organism evidence="1 2">
    <name type="scientific">Hymenobacter crusticola</name>
    <dbReference type="NCBI Taxonomy" id="1770526"/>
    <lineage>
        <taxon>Bacteria</taxon>
        <taxon>Pseudomonadati</taxon>
        <taxon>Bacteroidota</taxon>
        <taxon>Cytophagia</taxon>
        <taxon>Cytophagales</taxon>
        <taxon>Hymenobacteraceae</taxon>
        <taxon>Hymenobacter</taxon>
    </lineage>
</organism>
<evidence type="ECO:0000313" key="2">
    <source>
        <dbReference type="Proteomes" id="UP000194873"/>
    </source>
</evidence>
<name>A0A243W5T4_9BACT</name>
<comment type="caution">
    <text evidence="1">The sequence shown here is derived from an EMBL/GenBank/DDBJ whole genome shotgun (WGS) entry which is preliminary data.</text>
</comment>
<keyword evidence="2" id="KW-1185">Reference proteome</keyword>
<dbReference type="EMBL" id="MTSE01000040">
    <property type="protein sequence ID" value="OUJ68981.1"/>
    <property type="molecule type" value="Genomic_DNA"/>
</dbReference>
<protein>
    <submittedName>
        <fullName evidence="1">Uncharacterized protein</fullName>
    </submittedName>
</protein>
<reference evidence="1 2" key="1">
    <citation type="submission" date="2017-01" db="EMBL/GenBank/DDBJ databases">
        <title>A new Hymenobacter.</title>
        <authorList>
            <person name="Liang Y."/>
            <person name="Feng F."/>
        </authorList>
    </citation>
    <scope>NUCLEOTIDE SEQUENCE [LARGE SCALE GENOMIC DNA]</scope>
    <source>
        <strain evidence="1">MIMBbqt21</strain>
    </source>
</reference>
<proteinExistence type="predicted"/>
<dbReference type="Proteomes" id="UP000194873">
    <property type="component" value="Unassembled WGS sequence"/>
</dbReference>
<sequence length="176" mass="20189">MPIPKQEDYEVQLQQLFRSNYWDTSFQNCDPESIKNSEIPGILATHPYKGHSFVYLKNFPDRVLNDLSLMPTFLYDTWVEASKELYHFIGSKILEKIKVDAYSYLTKHGNQPNTVALGYHPGRFNTYQALLDYLATQTTVSPGFKHLHTASGTLLIQKATNPELVAVYRIPEQTES</sequence>
<dbReference type="AlphaFoldDB" id="A0A243W5T4"/>